<accession>A0A7I4YKT0</accession>
<sequence>IVSDAFRYNPQETFAFLLEHMDGEQLRNAREIVYVNRIQGRRDNMDGERLRRALLHRQATTID</sequence>
<organism evidence="1 2">
    <name type="scientific">Haemonchus contortus</name>
    <name type="common">Barber pole worm</name>
    <dbReference type="NCBI Taxonomy" id="6289"/>
    <lineage>
        <taxon>Eukaryota</taxon>
        <taxon>Metazoa</taxon>
        <taxon>Ecdysozoa</taxon>
        <taxon>Nematoda</taxon>
        <taxon>Chromadorea</taxon>
        <taxon>Rhabditida</taxon>
        <taxon>Rhabditina</taxon>
        <taxon>Rhabditomorpha</taxon>
        <taxon>Strongyloidea</taxon>
        <taxon>Trichostrongylidae</taxon>
        <taxon>Haemonchus</taxon>
    </lineage>
</organism>
<proteinExistence type="predicted"/>
<evidence type="ECO:0000313" key="2">
    <source>
        <dbReference type="WBParaSite" id="HCON_00106070-00001"/>
    </source>
</evidence>
<keyword evidence="1" id="KW-1185">Reference proteome</keyword>
<protein>
    <submittedName>
        <fullName evidence="2">DNA primase</fullName>
    </submittedName>
</protein>
<reference evidence="2" key="1">
    <citation type="submission" date="2020-12" db="UniProtKB">
        <authorList>
            <consortium name="WormBaseParasite"/>
        </authorList>
    </citation>
    <scope>IDENTIFICATION</scope>
    <source>
        <strain evidence="2">MHco3</strain>
    </source>
</reference>
<dbReference type="WBParaSite" id="HCON_00106070-00001">
    <property type="protein sequence ID" value="HCON_00106070-00001"/>
    <property type="gene ID" value="HCON_00106070"/>
</dbReference>
<dbReference type="AlphaFoldDB" id="A0A7I4YKT0"/>
<evidence type="ECO:0000313" key="1">
    <source>
        <dbReference type="Proteomes" id="UP000025227"/>
    </source>
</evidence>
<dbReference type="OrthoDB" id="5827962at2759"/>
<dbReference type="Proteomes" id="UP000025227">
    <property type="component" value="Unplaced"/>
</dbReference>
<name>A0A7I4YKT0_HAECO</name>